<evidence type="ECO:0000313" key="2">
    <source>
        <dbReference type="EMBL" id="CAF1612958.1"/>
    </source>
</evidence>
<accession>A0A816BNX4</accession>
<dbReference type="EMBL" id="CAJNOL010006022">
    <property type="protein sequence ID" value="CAF1612958.1"/>
    <property type="molecule type" value="Genomic_DNA"/>
</dbReference>
<dbReference type="Proteomes" id="UP000663870">
    <property type="component" value="Unassembled WGS sequence"/>
</dbReference>
<name>A0A816BNX4_9BILA</name>
<reference evidence="2" key="1">
    <citation type="submission" date="2021-02" db="EMBL/GenBank/DDBJ databases">
        <authorList>
            <person name="Nowell W R."/>
        </authorList>
    </citation>
    <scope>NUCLEOTIDE SEQUENCE</scope>
</reference>
<sequence>WPMSASGTVQTNWTATWYGVIEAYPEGVLGNGWNVTFEIGPYPTVDNSCTTWRSIFKENGTIKDTKDNRLCRGRGPDDLYIEDGRSGDKVAVRWIHNVLVSSFKFNGVFAVVSMRMRGDILEEEILITDDSPAIQNVMVSVRVHNLAF</sequence>
<evidence type="ECO:0000313" key="1">
    <source>
        <dbReference type="EMBL" id="CAF1373932.1"/>
    </source>
</evidence>
<organism evidence="2 3">
    <name type="scientific">Rotaria sordida</name>
    <dbReference type="NCBI Taxonomy" id="392033"/>
    <lineage>
        <taxon>Eukaryota</taxon>
        <taxon>Metazoa</taxon>
        <taxon>Spiralia</taxon>
        <taxon>Gnathifera</taxon>
        <taxon>Rotifera</taxon>
        <taxon>Eurotatoria</taxon>
        <taxon>Bdelloidea</taxon>
        <taxon>Philodinida</taxon>
        <taxon>Philodinidae</taxon>
        <taxon>Rotaria</taxon>
    </lineage>
</organism>
<proteinExistence type="predicted"/>
<comment type="caution">
    <text evidence="2">The sequence shown here is derived from an EMBL/GenBank/DDBJ whole genome shotgun (WGS) entry which is preliminary data.</text>
</comment>
<evidence type="ECO:0000313" key="3">
    <source>
        <dbReference type="Proteomes" id="UP000663870"/>
    </source>
</evidence>
<feature type="non-terminal residue" evidence="2">
    <location>
        <position position="1"/>
    </location>
</feature>
<keyword evidence="3" id="KW-1185">Reference proteome</keyword>
<protein>
    <submittedName>
        <fullName evidence="2">Uncharacterized protein</fullName>
    </submittedName>
</protein>
<dbReference type="AlphaFoldDB" id="A0A816BNX4"/>
<dbReference type="EMBL" id="CAJNOH010004580">
    <property type="protein sequence ID" value="CAF1373932.1"/>
    <property type="molecule type" value="Genomic_DNA"/>
</dbReference>
<gene>
    <name evidence="2" type="ORF">JXQ802_LOCUS49618</name>
    <name evidence="1" type="ORF">PYM288_LOCUS33504</name>
</gene>
<dbReference type="Proteomes" id="UP000663854">
    <property type="component" value="Unassembled WGS sequence"/>
</dbReference>